<organism evidence="2 3">
    <name type="scientific">Nitrosomonas communis</name>
    <dbReference type="NCBI Taxonomy" id="44574"/>
    <lineage>
        <taxon>Bacteria</taxon>
        <taxon>Pseudomonadati</taxon>
        <taxon>Pseudomonadota</taxon>
        <taxon>Betaproteobacteria</taxon>
        <taxon>Nitrosomonadales</taxon>
        <taxon>Nitrosomonadaceae</taxon>
        <taxon>Nitrosomonas</taxon>
    </lineage>
</organism>
<keyword evidence="3" id="KW-1185">Reference proteome</keyword>
<protein>
    <submittedName>
        <fullName evidence="2">Uncharacterized protein</fullName>
    </submittedName>
</protein>
<evidence type="ECO:0000256" key="1">
    <source>
        <dbReference type="SAM" id="Phobius"/>
    </source>
</evidence>
<dbReference type="Proteomes" id="UP000183287">
    <property type="component" value="Unassembled WGS sequence"/>
</dbReference>
<feature type="transmembrane region" description="Helical" evidence="1">
    <location>
        <begin position="112"/>
        <end position="130"/>
    </location>
</feature>
<keyword evidence="1" id="KW-1133">Transmembrane helix</keyword>
<dbReference type="InterPro" id="IPR046737">
    <property type="entry name" value="DUF6629"/>
</dbReference>
<dbReference type="Pfam" id="PF20334">
    <property type="entry name" value="DUF6629"/>
    <property type="match status" value="1"/>
</dbReference>
<evidence type="ECO:0000313" key="2">
    <source>
        <dbReference type="EMBL" id="SFL74155.1"/>
    </source>
</evidence>
<keyword evidence="1" id="KW-0472">Membrane</keyword>
<reference evidence="3" key="1">
    <citation type="submission" date="2016-10" db="EMBL/GenBank/DDBJ databases">
        <authorList>
            <person name="Varghese N."/>
            <person name="Submissions S."/>
        </authorList>
    </citation>
    <scope>NUCLEOTIDE SEQUENCE [LARGE SCALE GENOMIC DNA]</scope>
    <source>
        <strain evidence="3">Nm44</strain>
    </source>
</reference>
<feature type="transmembrane region" description="Helical" evidence="1">
    <location>
        <begin position="136"/>
        <end position="156"/>
    </location>
</feature>
<sequence length="170" mass="19173">MGCSGKWGDARGTILVSNLYGIFIGVIWPFYAYFALYQGELESTTRKVMISMIIVGLGLAAYTIIGLISEPIMAHIVNNSIRYEHEVAGQQFVRAMYLFATCVPFILASDRFLNITGTLITLSFLIAFYVYRETFASVWCFLAAIASALIYVYVINQNKKERYELRTGQN</sequence>
<evidence type="ECO:0000313" key="3">
    <source>
        <dbReference type="Proteomes" id="UP000183287"/>
    </source>
</evidence>
<gene>
    <name evidence="2" type="ORF">SAMN05421863_1003128</name>
</gene>
<feature type="transmembrane region" description="Helical" evidence="1">
    <location>
        <begin position="14"/>
        <end position="36"/>
    </location>
</feature>
<feature type="transmembrane region" description="Helical" evidence="1">
    <location>
        <begin position="48"/>
        <end position="68"/>
    </location>
</feature>
<accession>A0A1I4K5U4</accession>
<dbReference type="AlphaFoldDB" id="A0A1I4K5U4"/>
<proteinExistence type="predicted"/>
<dbReference type="EMBL" id="FOUB01000003">
    <property type="protein sequence ID" value="SFL74155.1"/>
    <property type="molecule type" value="Genomic_DNA"/>
</dbReference>
<feature type="transmembrane region" description="Helical" evidence="1">
    <location>
        <begin position="88"/>
        <end position="107"/>
    </location>
</feature>
<keyword evidence="1" id="KW-0812">Transmembrane</keyword>
<name>A0A1I4K5U4_9PROT</name>